<sequence>MTNEELEKEISLLRQAVYSLLHYVMSTNKQFEHLVKNADTALGQMTTPLPNKREDKL</sequence>
<dbReference type="RefSeq" id="WP_213356184.1">
    <property type="nucleotide sequence ID" value="NZ_JAHBGB010000044.1"/>
</dbReference>
<proteinExistence type="predicted"/>
<name>A0ABW4Z3R6_9HYPH</name>
<organism evidence="1 2">
    <name type="scientific">Ancylobacter oerskovii</name>
    <dbReference type="NCBI Taxonomy" id="459519"/>
    <lineage>
        <taxon>Bacteria</taxon>
        <taxon>Pseudomonadati</taxon>
        <taxon>Pseudomonadota</taxon>
        <taxon>Alphaproteobacteria</taxon>
        <taxon>Hyphomicrobiales</taxon>
        <taxon>Xanthobacteraceae</taxon>
        <taxon>Ancylobacter</taxon>
    </lineage>
</organism>
<dbReference type="Proteomes" id="UP001597299">
    <property type="component" value="Unassembled WGS sequence"/>
</dbReference>
<evidence type="ECO:0000313" key="1">
    <source>
        <dbReference type="EMBL" id="MFD2142863.1"/>
    </source>
</evidence>
<gene>
    <name evidence="1" type="ORF">ACFSNC_20850</name>
</gene>
<protein>
    <submittedName>
        <fullName evidence="1">Uncharacterized protein</fullName>
    </submittedName>
</protein>
<keyword evidence="2" id="KW-1185">Reference proteome</keyword>
<reference evidence="2" key="1">
    <citation type="journal article" date="2019" name="Int. J. Syst. Evol. Microbiol.">
        <title>The Global Catalogue of Microorganisms (GCM) 10K type strain sequencing project: providing services to taxonomists for standard genome sequencing and annotation.</title>
        <authorList>
            <consortium name="The Broad Institute Genomics Platform"/>
            <consortium name="The Broad Institute Genome Sequencing Center for Infectious Disease"/>
            <person name="Wu L."/>
            <person name="Ma J."/>
        </authorList>
    </citation>
    <scope>NUCLEOTIDE SEQUENCE [LARGE SCALE GENOMIC DNA]</scope>
    <source>
        <strain evidence="2">CCM 7435</strain>
    </source>
</reference>
<accession>A0ABW4Z3R6</accession>
<comment type="caution">
    <text evidence="1">The sequence shown here is derived from an EMBL/GenBank/DDBJ whole genome shotgun (WGS) entry which is preliminary data.</text>
</comment>
<dbReference type="EMBL" id="JBHUHD010000001">
    <property type="protein sequence ID" value="MFD2142863.1"/>
    <property type="molecule type" value="Genomic_DNA"/>
</dbReference>
<evidence type="ECO:0000313" key="2">
    <source>
        <dbReference type="Proteomes" id="UP001597299"/>
    </source>
</evidence>